<name>A0A9N9NUY5_9GLOM</name>
<accession>A0A9N9NUY5</accession>
<dbReference type="AlphaFoldDB" id="A0A9N9NUY5"/>
<comment type="caution">
    <text evidence="1">The sequence shown here is derived from an EMBL/GenBank/DDBJ whole genome shotgun (WGS) entry which is preliminary data.</text>
</comment>
<protein>
    <submittedName>
        <fullName evidence="1">9713_t:CDS:1</fullName>
    </submittedName>
</protein>
<dbReference type="PANTHER" id="PTHR23272:SF184">
    <property type="entry name" value="OS03G0311250 PROTEIN"/>
    <property type="match status" value="1"/>
</dbReference>
<gene>
    <name evidence="1" type="ORF">ALEPTO_LOCUS14312</name>
</gene>
<reference evidence="1" key="1">
    <citation type="submission" date="2021-06" db="EMBL/GenBank/DDBJ databases">
        <authorList>
            <person name="Kallberg Y."/>
            <person name="Tangrot J."/>
            <person name="Rosling A."/>
        </authorList>
    </citation>
    <scope>NUCLEOTIDE SEQUENCE</scope>
    <source>
        <strain evidence="1">FL130A</strain>
    </source>
</reference>
<evidence type="ECO:0000313" key="2">
    <source>
        <dbReference type="Proteomes" id="UP000789508"/>
    </source>
</evidence>
<dbReference type="SUPFAM" id="SSF53098">
    <property type="entry name" value="Ribonuclease H-like"/>
    <property type="match status" value="1"/>
</dbReference>
<proteinExistence type="predicted"/>
<dbReference type="OrthoDB" id="2505635at2759"/>
<evidence type="ECO:0000313" key="1">
    <source>
        <dbReference type="EMBL" id="CAG8774360.1"/>
    </source>
</evidence>
<dbReference type="EMBL" id="CAJVPS010054657">
    <property type="protein sequence ID" value="CAG8774360.1"/>
    <property type="molecule type" value="Genomic_DNA"/>
</dbReference>
<sequence>IRGCVNWIHSSGHRQQIFEDYVTRFGGELVSSQRPTLNMVTRWNSTYKMLESTILYQSIFDRLVGRDNSFEPIAPFEEDWKKAENLCKFLKPFYETINLLSGSAYSTANLFLPPLINIKMHLERN</sequence>
<feature type="non-terminal residue" evidence="1">
    <location>
        <position position="125"/>
    </location>
</feature>
<dbReference type="PANTHER" id="PTHR23272">
    <property type="entry name" value="BED FINGER-RELATED"/>
    <property type="match status" value="1"/>
</dbReference>
<dbReference type="Proteomes" id="UP000789508">
    <property type="component" value="Unassembled WGS sequence"/>
</dbReference>
<keyword evidence="2" id="KW-1185">Reference proteome</keyword>
<organism evidence="1 2">
    <name type="scientific">Ambispora leptoticha</name>
    <dbReference type="NCBI Taxonomy" id="144679"/>
    <lineage>
        <taxon>Eukaryota</taxon>
        <taxon>Fungi</taxon>
        <taxon>Fungi incertae sedis</taxon>
        <taxon>Mucoromycota</taxon>
        <taxon>Glomeromycotina</taxon>
        <taxon>Glomeromycetes</taxon>
        <taxon>Archaeosporales</taxon>
        <taxon>Ambisporaceae</taxon>
        <taxon>Ambispora</taxon>
    </lineage>
</organism>
<dbReference type="InterPro" id="IPR012337">
    <property type="entry name" value="RNaseH-like_sf"/>
</dbReference>
<feature type="non-terminal residue" evidence="1">
    <location>
        <position position="1"/>
    </location>
</feature>